<dbReference type="InterPro" id="IPR018357">
    <property type="entry name" value="Hexapep_transf_CS"/>
</dbReference>
<evidence type="ECO:0000256" key="1">
    <source>
        <dbReference type="ARBA" id="ARBA00007274"/>
    </source>
</evidence>
<dbReference type="SUPFAM" id="SSF51161">
    <property type="entry name" value="Trimeric LpxA-like enzymes"/>
    <property type="match status" value="1"/>
</dbReference>
<dbReference type="Gene3D" id="2.160.10.10">
    <property type="entry name" value="Hexapeptide repeat proteins"/>
    <property type="match status" value="1"/>
</dbReference>
<dbReference type="PANTHER" id="PTHR23416:SF23">
    <property type="entry name" value="ACETYLTRANSFERASE C18B11.09C-RELATED"/>
    <property type="match status" value="1"/>
</dbReference>
<dbReference type="PATRIC" id="fig|33960.6.peg.1360"/>
<dbReference type="PROSITE" id="PS00101">
    <property type="entry name" value="HEXAPEP_TRANSFERASES"/>
    <property type="match status" value="1"/>
</dbReference>
<organism evidence="4 5">
    <name type="scientific">Secundilactobacillus collinoides</name>
    <name type="common">Lactobacillus collinoides</name>
    <dbReference type="NCBI Taxonomy" id="33960"/>
    <lineage>
        <taxon>Bacteria</taxon>
        <taxon>Bacillati</taxon>
        <taxon>Bacillota</taxon>
        <taxon>Bacilli</taxon>
        <taxon>Lactobacillales</taxon>
        <taxon>Lactobacillaceae</taxon>
        <taxon>Secundilactobacillus</taxon>
    </lineage>
</organism>
<dbReference type="AlphaFoldDB" id="A0A166HFB0"/>
<accession>A0A166HFB0</accession>
<reference evidence="4 5" key="1">
    <citation type="submission" date="2015-02" db="EMBL/GenBank/DDBJ databases">
        <title>Draft genome sequence of Lactobacillus collinoides CUPV2371 isolated from a natural cider, the first genome sequence of a strain of this species.</title>
        <authorList>
            <person name="Puertas A.I."/>
            <person name="Spano G."/>
            <person name="Capozzi V."/>
            <person name="Lamontanara A."/>
            <person name="Orru L."/>
            <person name="Duenas M.T."/>
        </authorList>
    </citation>
    <scope>NUCLEOTIDE SEQUENCE [LARGE SCALE GENOMIC DNA]</scope>
    <source>
        <strain evidence="4 5">237</strain>
    </source>
</reference>
<gene>
    <name evidence="4" type="ORF">TY91_04460</name>
</gene>
<dbReference type="GO" id="GO:0008374">
    <property type="term" value="F:O-acyltransferase activity"/>
    <property type="evidence" value="ECO:0007669"/>
    <property type="project" value="TreeGrafter"/>
</dbReference>
<evidence type="ECO:0000256" key="3">
    <source>
        <dbReference type="ARBA" id="ARBA00022737"/>
    </source>
</evidence>
<proteinExistence type="inferred from homology"/>
<name>A0A166HFB0_SECCO</name>
<dbReference type="RefSeq" id="WP_063285290.1">
    <property type="nucleotide sequence ID" value="NZ_JYDC01000023.1"/>
</dbReference>
<dbReference type="InterPro" id="IPR011004">
    <property type="entry name" value="Trimer_LpxA-like_sf"/>
</dbReference>
<comment type="caution">
    <text evidence="4">The sequence shown here is derived from an EMBL/GenBank/DDBJ whole genome shotgun (WGS) entry which is preliminary data.</text>
</comment>
<evidence type="ECO:0008006" key="6">
    <source>
        <dbReference type="Google" id="ProtNLM"/>
    </source>
</evidence>
<dbReference type="OrthoDB" id="9782926at2"/>
<dbReference type="InterPro" id="IPR051159">
    <property type="entry name" value="Hexapeptide_acetyltransf"/>
</dbReference>
<comment type="similarity">
    <text evidence="1">Belongs to the transferase hexapeptide repeat family.</text>
</comment>
<keyword evidence="2" id="KW-0808">Transferase</keyword>
<protein>
    <recommendedName>
        <fullName evidence="6">Galactoside O-acetyltransferase</fullName>
    </recommendedName>
</protein>
<dbReference type="InterPro" id="IPR001451">
    <property type="entry name" value="Hexapep"/>
</dbReference>
<sequence>MVETQIIDVKKRNTPEYVKEFQRMQQLVFKFNNTMPFTDEANELLTQMLGNRLGAGSRITAPIRLIEPEKITIDKNVLIESNILCMAAGNIVIEDNVEIAADVRLISNNHDFHHRNLLICKQVTLKKNCWIGADASILPGVTLGENAVVGAGAIVTHDVPDNAVVVGNPAKVIKTID</sequence>
<evidence type="ECO:0000256" key="2">
    <source>
        <dbReference type="ARBA" id="ARBA00022679"/>
    </source>
</evidence>
<evidence type="ECO:0000313" key="4">
    <source>
        <dbReference type="EMBL" id="KZL42596.1"/>
    </source>
</evidence>
<keyword evidence="3" id="KW-0677">Repeat</keyword>
<evidence type="ECO:0000313" key="5">
    <source>
        <dbReference type="Proteomes" id="UP000076480"/>
    </source>
</evidence>
<dbReference type="EMBL" id="JYDC01000023">
    <property type="protein sequence ID" value="KZL42596.1"/>
    <property type="molecule type" value="Genomic_DNA"/>
</dbReference>
<dbReference type="Proteomes" id="UP000076480">
    <property type="component" value="Unassembled WGS sequence"/>
</dbReference>
<dbReference type="Pfam" id="PF00132">
    <property type="entry name" value="Hexapep"/>
    <property type="match status" value="1"/>
</dbReference>
<keyword evidence="5" id="KW-1185">Reference proteome</keyword>
<dbReference type="PANTHER" id="PTHR23416">
    <property type="entry name" value="SIALIC ACID SYNTHASE-RELATED"/>
    <property type="match status" value="1"/>
</dbReference>